<dbReference type="PANTHER" id="PTHR37984:SF5">
    <property type="entry name" value="PROTEIN NYNRIN-LIKE"/>
    <property type="match status" value="1"/>
</dbReference>
<evidence type="ECO:0000256" key="9">
    <source>
        <dbReference type="SAM" id="MobiDB-lite"/>
    </source>
</evidence>
<protein>
    <submittedName>
        <fullName evidence="11">Tick transposon</fullName>
    </submittedName>
</protein>
<evidence type="ECO:0000256" key="8">
    <source>
        <dbReference type="ARBA" id="ARBA00023268"/>
    </source>
</evidence>
<dbReference type="FunFam" id="3.10.10.10:FF:000002">
    <property type="entry name" value="Retrovirus-related Pol polyprotein from transposon 17.6-like protein"/>
    <property type="match status" value="1"/>
</dbReference>
<reference evidence="11" key="1">
    <citation type="journal article" date="2016" name="Ticks Tick Borne Dis.">
        <title>De novo assembly and annotation of the salivary gland transcriptome of Rhipicephalus appendiculatus male and female ticks during blood feeding.</title>
        <authorList>
            <person name="de Castro M.H."/>
            <person name="de Klerk D."/>
            <person name="Pienaar R."/>
            <person name="Latif A.A."/>
            <person name="Rees D.J."/>
            <person name="Mans B.J."/>
        </authorList>
    </citation>
    <scope>NUCLEOTIDE SEQUENCE</scope>
    <source>
        <tissue evidence="11">Salivary glands</tissue>
    </source>
</reference>
<dbReference type="InterPro" id="IPR050951">
    <property type="entry name" value="Retrovirus_Pol_polyprotein"/>
</dbReference>
<dbReference type="EMBL" id="GEDV01003011">
    <property type="protein sequence ID" value="JAP85546.1"/>
    <property type="molecule type" value="Transcribed_RNA"/>
</dbReference>
<dbReference type="SUPFAM" id="SSF56672">
    <property type="entry name" value="DNA/RNA polymerases"/>
    <property type="match status" value="1"/>
</dbReference>
<dbReference type="GO" id="GO:0004519">
    <property type="term" value="F:endonuclease activity"/>
    <property type="evidence" value="ECO:0007669"/>
    <property type="project" value="UniProtKB-KW"/>
</dbReference>
<dbReference type="CDD" id="cd01647">
    <property type="entry name" value="RT_LTR"/>
    <property type="match status" value="1"/>
</dbReference>
<keyword evidence="5" id="KW-0255">Endonuclease</keyword>
<feature type="region of interest" description="Disordered" evidence="9">
    <location>
        <begin position="24"/>
        <end position="49"/>
    </location>
</feature>
<evidence type="ECO:0000313" key="11">
    <source>
        <dbReference type="EMBL" id="JAP85546.1"/>
    </source>
</evidence>
<evidence type="ECO:0000256" key="5">
    <source>
        <dbReference type="ARBA" id="ARBA00022759"/>
    </source>
</evidence>
<dbReference type="InterPro" id="IPR000477">
    <property type="entry name" value="RT_dom"/>
</dbReference>
<dbReference type="InterPro" id="IPR041577">
    <property type="entry name" value="RT_RNaseH_2"/>
</dbReference>
<feature type="domain" description="Reverse transcriptase" evidence="10">
    <location>
        <begin position="108"/>
        <end position="287"/>
    </location>
</feature>
<dbReference type="Gene3D" id="3.30.70.270">
    <property type="match status" value="2"/>
</dbReference>
<dbReference type="InterPro" id="IPR043502">
    <property type="entry name" value="DNA/RNA_pol_sf"/>
</dbReference>
<dbReference type="FunFam" id="3.30.70.270:FF:000026">
    <property type="entry name" value="Transposon Ty3-G Gag-Pol polyprotein"/>
    <property type="match status" value="1"/>
</dbReference>
<evidence type="ECO:0000259" key="10">
    <source>
        <dbReference type="PROSITE" id="PS50878"/>
    </source>
</evidence>
<proteinExistence type="predicted"/>
<organism evidence="11">
    <name type="scientific">Rhipicephalus appendiculatus</name>
    <name type="common">Brown ear tick</name>
    <dbReference type="NCBI Taxonomy" id="34631"/>
    <lineage>
        <taxon>Eukaryota</taxon>
        <taxon>Metazoa</taxon>
        <taxon>Ecdysozoa</taxon>
        <taxon>Arthropoda</taxon>
        <taxon>Chelicerata</taxon>
        <taxon>Arachnida</taxon>
        <taxon>Acari</taxon>
        <taxon>Parasitiformes</taxon>
        <taxon>Ixodida</taxon>
        <taxon>Ixodoidea</taxon>
        <taxon>Ixodidae</taxon>
        <taxon>Rhipicephalinae</taxon>
        <taxon>Rhipicephalus</taxon>
        <taxon>Rhipicephalus</taxon>
    </lineage>
</organism>
<accession>A0A131Z524</accession>
<dbReference type="Pfam" id="PF00078">
    <property type="entry name" value="RVT_1"/>
    <property type="match status" value="1"/>
</dbReference>
<evidence type="ECO:0000256" key="4">
    <source>
        <dbReference type="ARBA" id="ARBA00022722"/>
    </source>
</evidence>
<dbReference type="InterPro" id="IPR043128">
    <property type="entry name" value="Rev_trsase/Diguanyl_cyclase"/>
</dbReference>
<keyword evidence="2" id="KW-0808">Transferase</keyword>
<keyword evidence="1" id="KW-0645">Protease</keyword>
<evidence type="ECO:0000256" key="3">
    <source>
        <dbReference type="ARBA" id="ARBA00022695"/>
    </source>
</evidence>
<dbReference type="GO" id="GO:0006508">
    <property type="term" value="P:proteolysis"/>
    <property type="evidence" value="ECO:0007669"/>
    <property type="project" value="UniProtKB-KW"/>
</dbReference>
<keyword evidence="7" id="KW-0695">RNA-directed DNA polymerase</keyword>
<keyword evidence="4" id="KW-0540">Nuclease</keyword>
<dbReference type="GO" id="GO:0003964">
    <property type="term" value="F:RNA-directed DNA polymerase activity"/>
    <property type="evidence" value="ECO:0007669"/>
    <property type="project" value="UniProtKB-KW"/>
</dbReference>
<sequence>MILGADFLLSDDIQLTIDRGHVELRASSTGSTTPTLPPPTGEQSSSPSLPSILARHQAVFAENTAELPGTNLLQHHIPTGDHSPICVPLRRYAERERAVIAEQVDEMLAAGIIRPSSSPWAAPVVLVKKKNGSWRFCVDYRQLNKCTTPDSYPLPRIDDAVDTVRHCKFFSSLDLRAGYWQINVAEEDKWKTAFRTPSGLYEFNRMPFGLRTAPSTFQRAMNSVLGPLKNQACVVYLDDILVVGKTEEEHLRNLDEVLHRLYEAGFRLNREKCHFGLSKMSYLGHTISPIGIQPLPERIAAVSEYPIPTCLKQVQSFMGIASYWRRFIPHFASIAAPLSHLLKKDTRFEWGALQENAFRTVKEKLTCCPILSHFNDDWTTEVHTDASQVGLGAVLALTKMPDMAHISFI</sequence>
<dbReference type="Gene3D" id="3.10.10.10">
    <property type="entry name" value="HIV Type 1 Reverse Transcriptase, subunit A, domain 1"/>
    <property type="match status" value="1"/>
</dbReference>
<keyword evidence="6" id="KW-0378">Hydrolase</keyword>
<dbReference type="GO" id="GO:0008233">
    <property type="term" value="F:peptidase activity"/>
    <property type="evidence" value="ECO:0007669"/>
    <property type="project" value="UniProtKB-KW"/>
</dbReference>
<dbReference type="AlphaFoldDB" id="A0A131Z524"/>
<evidence type="ECO:0000256" key="7">
    <source>
        <dbReference type="ARBA" id="ARBA00022918"/>
    </source>
</evidence>
<evidence type="ECO:0000256" key="2">
    <source>
        <dbReference type="ARBA" id="ARBA00022679"/>
    </source>
</evidence>
<dbReference type="Pfam" id="PF17919">
    <property type="entry name" value="RT_RNaseH_2"/>
    <property type="match status" value="1"/>
</dbReference>
<name>A0A131Z524_RHIAP</name>
<dbReference type="PANTHER" id="PTHR37984">
    <property type="entry name" value="PROTEIN CBG26694"/>
    <property type="match status" value="1"/>
</dbReference>
<keyword evidence="8" id="KW-0511">Multifunctional enzyme</keyword>
<evidence type="ECO:0000256" key="1">
    <source>
        <dbReference type="ARBA" id="ARBA00022670"/>
    </source>
</evidence>
<keyword evidence="3" id="KW-0548">Nucleotidyltransferase</keyword>
<dbReference type="PROSITE" id="PS50878">
    <property type="entry name" value="RT_POL"/>
    <property type="match status" value="1"/>
</dbReference>
<evidence type="ECO:0000256" key="6">
    <source>
        <dbReference type="ARBA" id="ARBA00022801"/>
    </source>
</evidence>
<dbReference type="FunFam" id="3.10.10.10:FF:000007">
    <property type="entry name" value="Retrovirus-related Pol polyprotein from transposon 17.6-like Protein"/>
    <property type="match status" value="1"/>
</dbReference>